<organism evidence="3 4">
    <name type="scientific">Coffea canephora</name>
    <name type="common">Robusta coffee</name>
    <dbReference type="NCBI Taxonomy" id="49390"/>
    <lineage>
        <taxon>Eukaryota</taxon>
        <taxon>Viridiplantae</taxon>
        <taxon>Streptophyta</taxon>
        <taxon>Embryophyta</taxon>
        <taxon>Tracheophyta</taxon>
        <taxon>Spermatophyta</taxon>
        <taxon>Magnoliopsida</taxon>
        <taxon>eudicotyledons</taxon>
        <taxon>Gunneridae</taxon>
        <taxon>Pentapetalae</taxon>
        <taxon>asterids</taxon>
        <taxon>lamiids</taxon>
        <taxon>Gentianales</taxon>
        <taxon>Rubiaceae</taxon>
        <taxon>Ixoroideae</taxon>
        <taxon>Gardenieae complex</taxon>
        <taxon>Bertiereae - Coffeeae clade</taxon>
        <taxon>Coffeeae</taxon>
        <taxon>Coffea</taxon>
    </lineage>
</organism>
<evidence type="ECO:0000256" key="1">
    <source>
        <dbReference type="SAM" id="MobiDB-lite"/>
    </source>
</evidence>
<protein>
    <submittedName>
        <fullName evidence="3">Uncharacterized protein</fullName>
    </submittedName>
</protein>
<feature type="chain" id="PRO_5001654653" evidence="2">
    <location>
        <begin position="17"/>
        <end position="88"/>
    </location>
</feature>
<reference evidence="4" key="1">
    <citation type="journal article" date="2014" name="Science">
        <title>The coffee genome provides insight into the convergent evolution of caffeine biosynthesis.</title>
        <authorList>
            <person name="Denoeud F."/>
            <person name="Carretero-Paulet L."/>
            <person name="Dereeper A."/>
            <person name="Droc G."/>
            <person name="Guyot R."/>
            <person name="Pietrella M."/>
            <person name="Zheng C."/>
            <person name="Alberti A."/>
            <person name="Anthony F."/>
            <person name="Aprea G."/>
            <person name="Aury J.M."/>
            <person name="Bento P."/>
            <person name="Bernard M."/>
            <person name="Bocs S."/>
            <person name="Campa C."/>
            <person name="Cenci A."/>
            <person name="Combes M.C."/>
            <person name="Crouzillat D."/>
            <person name="Da Silva C."/>
            <person name="Daddiego L."/>
            <person name="De Bellis F."/>
            <person name="Dussert S."/>
            <person name="Garsmeur O."/>
            <person name="Gayraud T."/>
            <person name="Guignon V."/>
            <person name="Jahn K."/>
            <person name="Jamilloux V."/>
            <person name="Joet T."/>
            <person name="Labadie K."/>
            <person name="Lan T."/>
            <person name="Leclercq J."/>
            <person name="Lepelley M."/>
            <person name="Leroy T."/>
            <person name="Li L.T."/>
            <person name="Librado P."/>
            <person name="Lopez L."/>
            <person name="Munoz A."/>
            <person name="Noel B."/>
            <person name="Pallavicini A."/>
            <person name="Perrotta G."/>
            <person name="Poncet V."/>
            <person name="Pot D."/>
            <person name="Priyono X."/>
            <person name="Rigoreau M."/>
            <person name="Rouard M."/>
            <person name="Rozas J."/>
            <person name="Tranchant-Dubreuil C."/>
            <person name="VanBuren R."/>
            <person name="Zhang Q."/>
            <person name="Andrade A.C."/>
            <person name="Argout X."/>
            <person name="Bertrand B."/>
            <person name="de Kochko A."/>
            <person name="Graziosi G."/>
            <person name="Henry R.J."/>
            <person name="Jayarama X."/>
            <person name="Ming R."/>
            <person name="Nagai C."/>
            <person name="Rounsley S."/>
            <person name="Sankoff D."/>
            <person name="Giuliano G."/>
            <person name="Albert V.A."/>
            <person name="Wincker P."/>
            <person name="Lashermes P."/>
        </authorList>
    </citation>
    <scope>NUCLEOTIDE SEQUENCE [LARGE SCALE GENOMIC DNA]</scope>
    <source>
        <strain evidence="4">cv. DH200-94</strain>
    </source>
</reference>
<keyword evidence="2" id="KW-0732">Signal</keyword>
<keyword evidence="4" id="KW-1185">Reference proteome</keyword>
<dbReference type="InParanoid" id="A0A068U8P6"/>
<accession>A0A068U8P6</accession>
<feature type="signal peptide" evidence="2">
    <location>
        <begin position="1"/>
        <end position="16"/>
    </location>
</feature>
<sequence>MILLLLLLLDEDDPDGQPLVVTASDALQVVHAGQCPWGDGVELAGDRVAAAVKIEQEGNSVGPADERELVGGPAEAQEGGISGGHHVL</sequence>
<evidence type="ECO:0000313" key="4">
    <source>
        <dbReference type="Proteomes" id="UP000295252"/>
    </source>
</evidence>
<feature type="region of interest" description="Disordered" evidence="1">
    <location>
        <begin position="57"/>
        <end position="88"/>
    </location>
</feature>
<proteinExistence type="predicted"/>
<dbReference type="Gramene" id="CDP04920">
    <property type="protein sequence ID" value="CDP04920"/>
    <property type="gene ID" value="GSCOC_T00019789001"/>
</dbReference>
<evidence type="ECO:0000313" key="3">
    <source>
        <dbReference type="EMBL" id="CDP04920.1"/>
    </source>
</evidence>
<dbReference type="EMBL" id="HG739099">
    <property type="protein sequence ID" value="CDP04920.1"/>
    <property type="molecule type" value="Genomic_DNA"/>
</dbReference>
<name>A0A068U8P6_COFCA</name>
<dbReference type="AlphaFoldDB" id="A0A068U8P6"/>
<evidence type="ECO:0000256" key="2">
    <source>
        <dbReference type="SAM" id="SignalP"/>
    </source>
</evidence>
<dbReference type="Proteomes" id="UP000295252">
    <property type="component" value="Chromosome IV"/>
</dbReference>
<gene>
    <name evidence="3" type="ORF">GSCOC_T00019789001</name>
</gene>